<proteinExistence type="predicted"/>
<organism evidence="2 3">
    <name type="scientific">Caenorhabditis angaria</name>
    <dbReference type="NCBI Taxonomy" id="860376"/>
    <lineage>
        <taxon>Eukaryota</taxon>
        <taxon>Metazoa</taxon>
        <taxon>Ecdysozoa</taxon>
        <taxon>Nematoda</taxon>
        <taxon>Chromadorea</taxon>
        <taxon>Rhabditida</taxon>
        <taxon>Rhabditina</taxon>
        <taxon>Rhabditomorpha</taxon>
        <taxon>Rhabditoidea</taxon>
        <taxon>Rhabditidae</taxon>
        <taxon>Peloderinae</taxon>
        <taxon>Caenorhabditis</taxon>
    </lineage>
</organism>
<keyword evidence="1" id="KW-0812">Transmembrane</keyword>
<dbReference type="Proteomes" id="UP001152747">
    <property type="component" value="Unassembled WGS sequence"/>
</dbReference>
<dbReference type="AlphaFoldDB" id="A0A9P1I5A1"/>
<protein>
    <recommendedName>
        <fullName evidence="4">MARVEL domain-containing protein</fullName>
    </recommendedName>
</protein>
<dbReference type="OrthoDB" id="5777698at2759"/>
<evidence type="ECO:0008006" key="4">
    <source>
        <dbReference type="Google" id="ProtNLM"/>
    </source>
</evidence>
<name>A0A9P1I5A1_9PELO</name>
<feature type="transmembrane region" description="Helical" evidence="1">
    <location>
        <begin position="65"/>
        <end position="87"/>
    </location>
</feature>
<evidence type="ECO:0000256" key="1">
    <source>
        <dbReference type="SAM" id="Phobius"/>
    </source>
</evidence>
<dbReference type="EMBL" id="CANHGI010000001">
    <property type="protein sequence ID" value="CAI5438340.1"/>
    <property type="molecule type" value="Genomic_DNA"/>
</dbReference>
<feature type="transmembrane region" description="Helical" evidence="1">
    <location>
        <begin position="39"/>
        <end position="59"/>
    </location>
</feature>
<accession>A0A9P1I5A1</accession>
<keyword evidence="1" id="KW-1133">Transmembrane helix</keyword>
<comment type="caution">
    <text evidence="2">The sequence shown here is derived from an EMBL/GenBank/DDBJ whole genome shotgun (WGS) entry which is preliminary data.</text>
</comment>
<feature type="transmembrane region" description="Helical" evidence="1">
    <location>
        <begin position="94"/>
        <end position="121"/>
    </location>
</feature>
<feature type="transmembrane region" description="Helical" evidence="1">
    <location>
        <begin position="133"/>
        <end position="159"/>
    </location>
</feature>
<sequence length="184" mass="20986">MSEHKGEQEMYYPQEFKIGRKMVPIHTCYSATLPGMTKVISIAVLFCTIVLIYACHPIGDERGPAIFSCFVGIIGSFAILLCYTFLFQHKLPRLLYYTTESVFYGIMACLLFVSALLLIVFNARYWSHNNPDWAVMPALAAASLLVGAILYVFELYVLFSNYRKDSWEPEENFIITPKRSVLPN</sequence>
<gene>
    <name evidence="2" type="ORF">CAMP_LOCUS977</name>
</gene>
<evidence type="ECO:0000313" key="3">
    <source>
        <dbReference type="Proteomes" id="UP001152747"/>
    </source>
</evidence>
<evidence type="ECO:0000313" key="2">
    <source>
        <dbReference type="EMBL" id="CAI5438340.1"/>
    </source>
</evidence>
<keyword evidence="3" id="KW-1185">Reference proteome</keyword>
<reference evidence="2" key="1">
    <citation type="submission" date="2022-11" db="EMBL/GenBank/DDBJ databases">
        <authorList>
            <person name="Kikuchi T."/>
        </authorList>
    </citation>
    <scope>NUCLEOTIDE SEQUENCE</scope>
    <source>
        <strain evidence="2">PS1010</strain>
    </source>
</reference>
<keyword evidence="1" id="KW-0472">Membrane</keyword>